<evidence type="ECO:0000313" key="2">
    <source>
        <dbReference type="EMBL" id="RUT79084.1"/>
    </source>
</evidence>
<keyword evidence="3" id="KW-1185">Reference proteome</keyword>
<keyword evidence="1" id="KW-1133">Transmembrane helix</keyword>
<dbReference type="Proteomes" id="UP000282985">
    <property type="component" value="Unassembled WGS sequence"/>
</dbReference>
<protein>
    <recommendedName>
        <fullName evidence="4">STAS/SEC14 domain-containing protein</fullName>
    </recommendedName>
</protein>
<dbReference type="AlphaFoldDB" id="A0A434AX30"/>
<reference evidence="2 3" key="1">
    <citation type="submission" date="2018-11" db="EMBL/GenBank/DDBJ databases">
        <title>Parancylomarina longa gen. nov., sp. nov., isolated from sediments of southern Okinawa.</title>
        <authorList>
            <person name="Fu T."/>
        </authorList>
    </citation>
    <scope>NUCLEOTIDE SEQUENCE [LARGE SCALE GENOMIC DNA]</scope>
    <source>
        <strain evidence="2 3">T3-2 S1-C</strain>
    </source>
</reference>
<evidence type="ECO:0008006" key="4">
    <source>
        <dbReference type="Google" id="ProtNLM"/>
    </source>
</evidence>
<gene>
    <name evidence="2" type="ORF">DLK05_04505</name>
</gene>
<evidence type="ECO:0000256" key="1">
    <source>
        <dbReference type="SAM" id="Phobius"/>
    </source>
</evidence>
<organism evidence="2 3">
    <name type="scientific">Ancylomarina longa</name>
    <dbReference type="NCBI Taxonomy" id="2487017"/>
    <lineage>
        <taxon>Bacteria</taxon>
        <taxon>Pseudomonadati</taxon>
        <taxon>Bacteroidota</taxon>
        <taxon>Bacteroidia</taxon>
        <taxon>Marinilabiliales</taxon>
        <taxon>Marinifilaceae</taxon>
        <taxon>Ancylomarina</taxon>
    </lineage>
</organism>
<feature type="transmembrane region" description="Helical" evidence="1">
    <location>
        <begin position="35"/>
        <end position="52"/>
    </location>
</feature>
<evidence type="ECO:0000313" key="3">
    <source>
        <dbReference type="Proteomes" id="UP000282985"/>
    </source>
</evidence>
<sequence length="184" mass="22058">MGELILISLLFLLIILIVDLPTLFLKNKYTKLFEAYFEFYFLFLHSDIHIFIRKASTMKFRYKILPDLKLIKEYYYGYFKWNDLIQHSLSTRNDPNFDETFNVISDFSQAKVLLNIKDLDDYINEYEKYSPILNKCAIIVSESYDTSMAMLFEIQVRIQNAKVFYTESEAFRWLNIDPITVKKQ</sequence>
<dbReference type="EMBL" id="RJJX01000004">
    <property type="protein sequence ID" value="RUT79084.1"/>
    <property type="molecule type" value="Genomic_DNA"/>
</dbReference>
<name>A0A434AX30_9BACT</name>
<keyword evidence="1" id="KW-0812">Transmembrane</keyword>
<comment type="caution">
    <text evidence="2">The sequence shown here is derived from an EMBL/GenBank/DDBJ whole genome shotgun (WGS) entry which is preliminary data.</text>
</comment>
<accession>A0A434AX30</accession>
<keyword evidence="1" id="KW-0472">Membrane</keyword>
<proteinExistence type="predicted"/>